<reference evidence="1" key="1">
    <citation type="submission" date="2020-08" db="EMBL/GenBank/DDBJ databases">
        <title>Multicomponent nature underlies the extraordinary mechanical properties of spider dragline silk.</title>
        <authorList>
            <person name="Kono N."/>
            <person name="Nakamura H."/>
            <person name="Mori M."/>
            <person name="Yoshida Y."/>
            <person name="Ohtoshi R."/>
            <person name="Malay A.D."/>
            <person name="Moran D.A.P."/>
            <person name="Tomita M."/>
            <person name="Numata K."/>
            <person name="Arakawa K."/>
        </authorList>
    </citation>
    <scope>NUCLEOTIDE SEQUENCE</scope>
</reference>
<dbReference type="AlphaFoldDB" id="A0A8X7C363"/>
<accession>A0A8X7C363</accession>
<name>A0A8X7C363_9ARAC</name>
<evidence type="ECO:0000313" key="1">
    <source>
        <dbReference type="EMBL" id="GFY50989.1"/>
    </source>
</evidence>
<comment type="caution">
    <text evidence="1">The sequence shown here is derived from an EMBL/GenBank/DDBJ whole genome shotgun (WGS) entry which is preliminary data.</text>
</comment>
<organism evidence="1 2">
    <name type="scientific">Trichonephila inaurata madagascariensis</name>
    <dbReference type="NCBI Taxonomy" id="2747483"/>
    <lineage>
        <taxon>Eukaryota</taxon>
        <taxon>Metazoa</taxon>
        <taxon>Ecdysozoa</taxon>
        <taxon>Arthropoda</taxon>
        <taxon>Chelicerata</taxon>
        <taxon>Arachnida</taxon>
        <taxon>Araneae</taxon>
        <taxon>Araneomorphae</taxon>
        <taxon>Entelegynae</taxon>
        <taxon>Araneoidea</taxon>
        <taxon>Nephilidae</taxon>
        <taxon>Trichonephila</taxon>
        <taxon>Trichonephila inaurata</taxon>
    </lineage>
</organism>
<evidence type="ECO:0000313" key="2">
    <source>
        <dbReference type="Proteomes" id="UP000886998"/>
    </source>
</evidence>
<proteinExistence type="predicted"/>
<dbReference type="EMBL" id="BMAV01007836">
    <property type="protein sequence ID" value="GFY50989.1"/>
    <property type="molecule type" value="Genomic_DNA"/>
</dbReference>
<sequence>MFRVFSPCRLPPNVERLPVELQRVRLLAVVPLTLIRSQLSAVNVSHHTALDQAPGLLPISISPLRNLENNLRTVRSLVPTPHALLTLATITAIECPNWKSC</sequence>
<protein>
    <submittedName>
        <fullName evidence="1">Uncharacterized protein</fullName>
    </submittedName>
</protein>
<keyword evidence="2" id="KW-1185">Reference proteome</keyword>
<dbReference type="Proteomes" id="UP000886998">
    <property type="component" value="Unassembled WGS sequence"/>
</dbReference>
<gene>
    <name evidence="1" type="ORF">TNIN_398081</name>
</gene>